<dbReference type="InterPro" id="IPR017162">
    <property type="entry name" value="UCP037266"/>
</dbReference>
<organism evidence="1 2">
    <name type="scientific">Ferrimonas sediminicola</name>
    <dbReference type="NCBI Taxonomy" id="2569538"/>
    <lineage>
        <taxon>Bacteria</taxon>
        <taxon>Pseudomonadati</taxon>
        <taxon>Pseudomonadota</taxon>
        <taxon>Gammaproteobacteria</taxon>
        <taxon>Alteromonadales</taxon>
        <taxon>Ferrimonadaceae</taxon>
        <taxon>Ferrimonas</taxon>
    </lineage>
</organism>
<dbReference type="Gene3D" id="1.10.10.10">
    <property type="entry name" value="Winged helix-like DNA-binding domain superfamily/Winged helix DNA-binding domain"/>
    <property type="match status" value="1"/>
</dbReference>
<dbReference type="InterPro" id="IPR036390">
    <property type="entry name" value="WH_DNA-bd_sf"/>
</dbReference>
<dbReference type="PIRSF" id="PIRSF037266">
    <property type="entry name" value="UCP037266"/>
    <property type="match status" value="1"/>
</dbReference>
<dbReference type="InterPro" id="IPR036388">
    <property type="entry name" value="WH-like_DNA-bd_sf"/>
</dbReference>
<evidence type="ECO:0008006" key="3">
    <source>
        <dbReference type="Google" id="ProtNLM"/>
    </source>
</evidence>
<reference evidence="1 2" key="1">
    <citation type="submission" date="2019-04" db="EMBL/GenBank/DDBJ databases">
        <authorList>
            <person name="Hwang J.C."/>
        </authorList>
    </citation>
    <scope>NUCLEOTIDE SEQUENCE [LARGE SCALE GENOMIC DNA]</scope>
    <source>
        <strain evidence="1 2">IMCC35001</strain>
    </source>
</reference>
<dbReference type="OrthoDB" id="5735527at2"/>
<accession>A0A4U1BDP6</accession>
<sequence>MMLNPTFSRRLILMHEIANHEKASVPALMKSLGWPRRTIQDVLKALIGMGVQVEFIEDGVRHNDGYYRVTDWGPIDRIWVRDKLPELLSTLER</sequence>
<comment type="caution">
    <text evidence="1">The sequence shown here is derived from an EMBL/GenBank/DDBJ whole genome shotgun (WGS) entry which is preliminary data.</text>
</comment>
<keyword evidence="2" id="KW-1185">Reference proteome</keyword>
<gene>
    <name evidence="1" type="ORF">FCL40_14370</name>
</gene>
<dbReference type="EMBL" id="SWCI01000010">
    <property type="protein sequence ID" value="TKB48106.1"/>
    <property type="molecule type" value="Genomic_DNA"/>
</dbReference>
<evidence type="ECO:0000313" key="2">
    <source>
        <dbReference type="Proteomes" id="UP000305674"/>
    </source>
</evidence>
<dbReference type="AlphaFoldDB" id="A0A4U1BDP6"/>
<dbReference type="Pfam" id="PF09904">
    <property type="entry name" value="HTH_43"/>
    <property type="match status" value="1"/>
</dbReference>
<protein>
    <recommendedName>
        <fullName evidence="3">Helix-turn-helix domain-containing protein</fullName>
    </recommendedName>
</protein>
<dbReference type="SUPFAM" id="SSF46785">
    <property type="entry name" value="Winged helix' DNA-binding domain"/>
    <property type="match status" value="1"/>
</dbReference>
<evidence type="ECO:0000313" key="1">
    <source>
        <dbReference type="EMBL" id="TKB48106.1"/>
    </source>
</evidence>
<proteinExistence type="predicted"/>
<dbReference type="Proteomes" id="UP000305674">
    <property type="component" value="Unassembled WGS sequence"/>
</dbReference>
<name>A0A4U1BDP6_9GAMM</name>